<accession>A0A9Q1IXV0</accession>
<name>A0A9Q1IXV0_SYNKA</name>
<gene>
    <name evidence="1" type="ORF">SKAU_G00195790</name>
</gene>
<keyword evidence="2" id="KW-1185">Reference proteome</keyword>
<dbReference type="AlphaFoldDB" id="A0A9Q1IXV0"/>
<dbReference type="Proteomes" id="UP001152622">
    <property type="component" value="Chromosome 6"/>
</dbReference>
<dbReference type="EMBL" id="JAINUF010000006">
    <property type="protein sequence ID" value="KAJ8356785.1"/>
    <property type="molecule type" value="Genomic_DNA"/>
</dbReference>
<proteinExistence type="predicted"/>
<organism evidence="1 2">
    <name type="scientific">Synaphobranchus kaupii</name>
    <name type="common">Kaup's arrowtooth eel</name>
    <dbReference type="NCBI Taxonomy" id="118154"/>
    <lineage>
        <taxon>Eukaryota</taxon>
        <taxon>Metazoa</taxon>
        <taxon>Chordata</taxon>
        <taxon>Craniata</taxon>
        <taxon>Vertebrata</taxon>
        <taxon>Euteleostomi</taxon>
        <taxon>Actinopterygii</taxon>
        <taxon>Neopterygii</taxon>
        <taxon>Teleostei</taxon>
        <taxon>Anguilliformes</taxon>
        <taxon>Synaphobranchidae</taxon>
        <taxon>Synaphobranchus</taxon>
    </lineage>
</organism>
<evidence type="ECO:0000313" key="1">
    <source>
        <dbReference type="EMBL" id="KAJ8356785.1"/>
    </source>
</evidence>
<sequence length="63" mass="6672">MLAGSTRNLKLAGSTRNLKLAGSTQNGIGIQRCIMQQQATGPILMGGTTKSSSFFSLTLWKAK</sequence>
<comment type="caution">
    <text evidence="1">The sequence shown here is derived from an EMBL/GenBank/DDBJ whole genome shotgun (WGS) entry which is preliminary data.</text>
</comment>
<reference evidence="1" key="1">
    <citation type="journal article" date="2023" name="Science">
        <title>Genome structures resolve the early diversification of teleost fishes.</title>
        <authorList>
            <person name="Parey E."/>
            <person name="Louis A."/>
            <person name="Montfort J."/>
            <person name="Bouchez O."/>
            <person name="Roques C."/>
            <person name="Iampietro C."/>
            <person name="Lluch J."/>
            <person name="Castinel A."/>
            <person name="Donnadieu C."/>
            <person name="Desvignes T."/>
            <person name="Floi Bucao C."/>
            <person name="Jouanno E."/>
            <person name="Wen M."/>
            <person name="Mejri S."/>
            <person name="Dirks R."/>
            <person name="Jansen H."/>
            <person name="Henkel C."/>
            <person name="Chen W.J."/>
            <person name="Zahm M."/>
            <person name="Cabau C."/>
            <person name="Klopp C."/>
            <person name="Thompson A.W."/>
            <person name="Robinson-Rechavi M."/>
            <person name="Braasch I."/>
            <person name="Lecointre G."/>
            <person name="Bobe J."/>
            <person name="Postlethwait J.H."/>
            <person name="Berthelot C."/>
            <person name="Roest Crollius H."/>
            <person name="Guiguen Y."/>
        </authorList>
    </citation>
    <scope>NUCLEOTIDE SEQUENCE</scope>
    <source>
        <strain evidence="1">WJC10195</strain>
    </source>
</reference>
<protein>
    <submittedName>
        <fullName evidence="1">Uncharacterized protein</fullName>
    </submittedName>
</protein>
<evidence type="ECO:0000313" key="2">
    <source>
        <dbReference type="Proteomes" id="UP001152622"/>
    </source>
</evidence>